<dbReference type="PANTHER" id="PTHR11895">
    <property type="entry name" value="TRANSAMIDASE"/>
    <property type="match status" value="1"/>
</dbReference>
<dbReference type="EMBL" id="GL833127">
    <property type="protein sequence ID" value="EGB08529.1"/>
    <property type="molecule type" value="Genomic_DNA"/>
</dbReference>
<dbReference type="Proteomes" id="UP000002729">
    <property type="component" value="Unassembled WGS sequence"/>
</dbReference>
<comment type="similarity">
    <text evidence="1">Belongs to the amidase family.</text>
</comment>
<dbReference type="PROSITE" id="PS00571">
    <property type="entry name" value="AMIDASES"/>
    <property type="match status" value="1"/>
</dbReference>
<dbReference type="GeneID" id="20218039"/>
<dbReference type="Pfam" id="PF01425">
    <property type="entry name" value="Amidase"/>
    <property type="match status" value="1"/>
</dbReference>
<dbReference type="Gene3D" id="3.90.1300.10">
    <property type="entry name" value="Amidase signature (AS) domain"/>
    <property type="match status" value="1"/>
</dbReference>
<dbReference type="AlphaFoldDB" id="F0Y821"/>
<dbReference type="InterPro" id="IPR000120">
    <property type="entry name" value="Amidase"/>
</dbReference>
<feature type="non-terminal residue" evidence="4">
    <location>
        <position position="432"/>
    </location>
</feature>
<sequence>NDFVRVDEARAAATSRRLDAGARKDAPLFGVPFAAKANLCVAGETPTAGSAAVGGWVARADATAVARLADAGAVLVGSTNCDEFGMGSTGEASAHGATLNPRDAAASPGGSSSGSAAAVAAGSVPFALGSDTGGSVRLPASWCGVVGLKPSYGRVSRHGLLAYCSSTDCVGATSVGDAAAVLRVIAGADGLDATCVDAPVEDYAGLLAAPSNFRVAAVAEASDLADADAAAAAAAAAAALGADVVSLPWLRDACAAYYVLSASEAFGNLSRYAHVDRPRTAEAWRRVDHASAPFGAEVLRRLRLGAHFLGDRHADGLYGRAEAVRDAVRRDLASVFRDYDALVLPVAPTAAPAAGAARGAPSRAPRPPAGSLLAAVEGDLPDGWAHDQLTCFASLAGAPALSLPFGASRAGLPVGVQVVARPLGDATALRVA</sequence>
<protein>
    <recommendedName>
        <fullName evidence="3">Amidase domain-containing protein</fullName>
    </recommendedName>
</protein>
<dbReference type="OMA" id="DSKDATC"/>
<dbReference type="InterPro" id="IPR020556">
    <property type="entry name" value="Amidase_CS"/>
</dbReference>
<dbReference type="eggNOG" id="KOG1211">
    <property type="taxonomic scope" value="Eukaryota"/>
</dbReference>
<name>F0Y821_AURAN</name>
<dbReference type="InterPro" id="IPR023631">
    <property type="entry name" value="Amidase_dom"/>
</dbReference>
<dbReference type="GO" id="GO:0003824">
    <property type="term" value="F:catalytic activity"/>
    <property type="evidence" value="ECO:0007669"/>
    <property type="project" value="InterPro"/>
</dbReference>
<dbReference type="OrthoDB" id="421993at2759"/>
<keyword evidence="5" id="KW-1185">Reference proteome</keyword>
<dbReference type="PANTHER" id="PTHR11895:SF7">
    <property type="entry name" value="GLUTAMYL-TRNA(GLN) AMIDOTRANSFERASE SUBUNIT A, MITOCHONDRIAL"/>
    <property type="match status" value="1"/>
</dbReference>
<evidence type="ECO:0000313" key="5">
    <source>
        <dbReference type="Proteomes" id="UP000002729"/>
    </source>
</evidence>
<feature type="region of interest" description="Disordered" evidence="2">
    <location>
        <begin position="92"/>
        <end position="111"/>
    </location>
</feature>
<dbReference type="InterPro" id="IPR036928">
    <property type="entry name" value="AS_sf"/>
</dbReference>
<feature type="non-terminal residue" evidence="4">
    <location>
        <position position="1"/>
    </location>
</feature>
<dbReference type="SUPFAM" id="SSF75304">
    <property type="entry name" value="Amidase signature (AS) enzymes"/>
    <property type="match status" value="1"/>
</dbReference>
<accession>F0Y821</accession>
<evidence type="ECO:0000256" key="2">
    <source>
        <dbReference type="SAM" id="MobiDB-lite"/>
    </source>
</evidence>
<feature type="domain" description="Amidase" evidence="3">
    <location>
        <begin position="2"/>
        <end position="428"/>
    </location>
</feature>
<dbReference type="RefSeq" id="XP_009036536.1">
    <property type="nucleotide sequence ID" value="XM_009038288.1"/>
</dbReference>
<reference evidence="4 5" key="1">
    <citation type="journal article" date="2011" name="Proc. Natl. Acad. Sci. U.S.A.">
        <title>Niche of harmful alga Aureococcus anophagefferens revealed through ecogenomics.</title>
        <authorList>
            <person name="Gobler C.J."/>
            <person name="Berry D.L."/>
            <person name="Dyhrman S.T."/>
            <person name="Wilhelm S.W."/>
            <person name="Salamov A."/>
            <person name="Lobanov A.V."/>
            <person name="Zhang Y."/>
            <person name="Collier J.L."/>
            <person name="Wurch L.L."/>
            <person name="Kustka A.B."/>
            <person name="Dill B.D."/>
            <person name="Shah M."/>
            <person name="VerBerkmoes N.C."/>
            <person name="Kuo A."/>
            <person name="Terry A."/>
            <person name="Pangilinan J."/>
            <person name="Lindquist E.A."/>
            <person name="Lucas S."/>
            <person name="Paulsen I.T."/>
            <person name="Hattenrath-Lehmann T.K."/>
            <person name="Talmage S.C."/>
            <person name="Walker E.A."/>
            <person name="Koch F."/>
            <person name="Burson A.M."/>
            <person name="Marcoval M.A."/>
            <person name="Tang Y.Z."/>
            <person name="Lecleir G.R."/>
            <person name="Coyne K.J."/>
            <person name="Berg G.M."/>
            <person name="Bertrand E.M."/>
            <person name="Saito M.A."/>
            <person name="Gladyshev V.N."/>
            <person name="Grigoriev I.V."/>
        </authorList>
    </citation>
    <scope>NUCLEOTIDE SEQUENCE [LARGE SCALE GENOMIC DNA]</scope>
    <source>
        <strain evidence="5">CCMP 1984</strain>
    </source>
</reference>
<gene>
    <name evidence="4" type="ORF">AURANDRAFT_11143</name>
</gene>
<dbReference type="InParanoid" id="F0Y821"/>
<organism evidence="5">
    <name type="scientific">Aureococcus anophagefferens</name>
    <name type="common">Harmful bloom alga</name>
    <dbReference type="NCBI Taxonomy" id="44056"/>
    <lineage>
        <taxon>Eukaryota</taxon>
        <taxon>Sar</taxon>
        <taxon>Stramenopiles</taxon>
        <taxon>Ochrophyta</taxon>
        <taxon>Pelagophyceae</taxon>
        <taxon>Pelagomonadales</taxon>
        <taxon>Pelagomonadaceae</taxon>
        <taxon>Aureococcus</taxon>
    </lineage>
</organism>
<evidence type="ECO:0000259" key="3">
    <source>
        <dbReference type="Pfam" id="PF01425"/>
    </source>
</evidence>
<proteinExistence type="inferred from homology"/>
<evidence type="ECO:0000256" key="1">
    <source>
        <dbReference type="ARBA" id="ARBA00009199"/>
    </source>
</evidence>
<dbReference type="KEGG" id="aaf:AURANDRAFT_11143"/>
<evidence type="ECO:0000313" key="4">
    <source>
        <dbReference type="EMBL" id="EGB08529.1"/>
    </source>
</evidence>